<evidence type="ECO:0000256" key="2">
    <source>
        <dbReference type="SAM" id="Phobius"/>
    </source>
</evidence>
<feature type="compositionally biased region" description="Low complexity" evidence="1">
    <location>
        <begin position="256"/>
        <end position="273"/>
    </location>
</feature>
<dbReference type="AlphaFoldDB" id="A0A1N7H6V5"/>
<keyword evidence="4" id="KW-1185">Reference proteome</keyword>
<feature type="compositionally biased region" description="Basic and acidic residues" evidence="1">
    <location>
        <begin position="1"/>
        <end position="13"/>
    </location>
</feature>
<keyword evidence="2" id="KW-1133">Transmembrane helix</keyword>
<evidence type="ECO:0000256" key="1">
    <source>
        <dbReference type="SAM" id="MobiDB-lite"/>
    </source>
</evidence>
<evidence type="ECO:0000313" key="4">
    <source>
        <dbReference type="Proteomes" id="UP000186218"/>
    </source>
</evidence>
<accession>A0A1N7H6V5</accession>
<dbReference type="RefSeq" id="WP_083710277.1">
    <property type="nucleotide sequence ID" value="NZ_FTNT01000012.1"/>
</dbReference>
<dbReference type="Proteomes" id="UP000186218">
    <property type="component" value="Unassembled WGS sequence"/>
</dbReference>
<name>A0A1N7H6V5_9NOCA</name>
<feature type="transmembrane region" description="Helical" evidence="2">
    <location>
        <begin position="87"/>
        <end position="105"/>
    </location>
</feature>
<keyword evidence="2" id="KW-0812">Transmembrane</keyword>
<organism evidence="3 4">
    <name type="scientific">Williamsia sterculiae</name>
    <dbReference type="NCBI Taxonomy" id="1344003"/>
    <lineage>
        <taxon>Bacteria</taxon>
        <taxon>Bacillati</taxon>
        <taxon>Actinomycetota</taxon>
        <taxon>Actinomycetes</taxon>
        <taxon>Mycobacteriales</taxon>
        <taxon>Nocardiaceae</taxon>
        <taxon>Williamsia</taxon>
    </lineage>
</organism>
<gene>
    <name evidence="3" type="ORF">SAMN05445060_3635</name>
</gene>
<dbReference type="OrthoDB" id="4555900at2"/>
<proteinExistence type="predicted"/>
<protein>
    <recommendedName>
        <fullName evidence="5">Cell division protein FtsL</fullName>
    </recommendedName>
</protein>
<feature type="region of interest" description="Disordered" evidence="1">
    <location>
        <begin position="1"/>
        <end position="61"/>
    </location>
</feature>
<dbReference type="STRING" id="1344003.SAMN05445060_3635"/>
<keyword evidence="2" id="KW-0472">Membrane</keyword>
<sequence length="273" mass="28359">MTVVDERGSDTGSRRRPATSTRNRGRTGAADGSARANRSPAAQRALDRRRKRLAGRTAAPEAIVAQAPSRRALTLRSPMDLLRRTPFVVVIIAMLFLGLALTLFLSTRSAQDSYRLGVEKDRNDSLLHQRDAEKKLFEAGDSAPELAKRAAQLGMVLSTDAPRVLTGANGKVRVLGDPEPVQGQPQRALNTPVSAAPSSGSAPTSARSGSTSNSGATQQTPVSAPTAPGTQIATNVLPQASSPNAGQTPSAGSAVTNTPPTGGAPTANQQNSR</sequence>
<feature type="compositionally biased region" description="Polar residues" evidence="1">
    <location>
        <begin position="183"/>
        <end position="193"/>
    </location>
</feature>
<reference evidence="3 4" key="1">
    <citation type="submission" date="2017-01" db="EMBL/GenBank/DDBJ databases">
        <authorList>
            <person name="Mah S.A."/>
            <person name="Swanson W.J."/>
            <person name="Moy G.W."/>
            <person name="Vacquier V.D."/>
        </authorList>
    </citation>
    <scope>NUCLEOTIDE SEQUENCE [LARGE SCALE GENOMIC DNA]</scope>
    <source>
        <strain evidence="3 4">CPCC 203464</strain>
    </source>
</reference>
<evidence type="ECO:0008006" key="5">
    <source>
        <dbReference type="Google" id="ProtNLM"/>
    </source>
</evidence>
<feature type="region of interest" description="Disordered" evidence="1">
    <location>
        <begin position="173"/>
        <end position="273"/>
    </location>
</feature>
<evidence type="ECO:0000313" key="3">
    <source>
        <dbReference type="EMBL" id="SIS20604.1"/>
    </source>
</evidence>
<dbReference type="EMBL" id="FTNT01000012">
    <property type="protein sequence ID" value="SIS20604.1"/>
    <property type="molecule type" value="Genomic_DNA"/>
</dbReference>
<feature type="compositionally biased region" description="Polar residues" evidence="1">
    <location>
        <begin position="213"/>
        <end position="255"/>
    </location>
</feature>
<feature type="compositionally biased region" description="Low complexity" evidence="1">
    <location>
        <begin position="194"/>
        <end position="212"/>
    </location>
</feature>